<evidence type="ECO:0000256" key="1">
    <source>
        <dbReference type="SAM" id="Phobius"/>
    </source>
</evidence>
<gene>
    <name evidence="2" type="ORF">B6A10_03970</name>
</gene>
<keyword evidence="1" id="KW-0812">Transmembrane</keyword>
<feature type="transmembrane region" description="Helical" evidence="1">
    <location>
        <begin position="7"/>
        <end position="24"/>
    </location>
</feature>
<dbReference type="EMBL" id="NASZ01000003">
    <property type="protein sequence ID" value="MBD0724329.1"/>
    <property type="molecule type" value="Genomic_DNA"/>
</dbReference>
<dbReference type="Proteomes" id="UP000661715">
    <property type="component" value="Unassembled WGS sequence"/>
</dbReference>
<accession>A0ABR7UNL7</accession>
<proteinExistence type="predicted"/>
<organism evidence="2 3">
    <name type="scientific">Flavobacterium pokkalii</name>
    <dbReference type="NCBI Taxonomy" id="1940408"/>
    <lineage>
        <taxon>Bacteria</taxon>
        <taxon>Pseudomonadati</taxon>
        <taxon>Bacteroidota</taxon>
        <taxon>Flavobacteriia</taxon>
        <taxon>Flavobacteriales</taxon>
        <taxon>Flavobacteriaceae</taxon>
        <taxon>Flavobacterium</taxon>
    </lineage>
</organism>
<feature type="transmembrane region" description="Helical" evidence="1">
    <location>
        <begin position="44"/>
        <end position="65"/>
    </location>
</feature>
<reference evidence="2 3" key="1">
    <citation type="journal article" date="2020" name="Microbiol. Res.">
        <title>Flavobacterium pokkalii sp. nov., a novel plant growth promoting native rhizobacteria isolated from pokkali rice grown in coastal saline affected agricultural regions of southern India, Kerala.</title>
        <authorList>
            <person name="Menon R.R."/>
            <person name="Kumari S."/>
            <person name="Viver T."/>
            <person name="Rameshkumar N."/>
        </authorList>
    </citation>
    <scope>NUCLEOTIDE SEQUENCE [LARGE SCALE GENOMIC DNA]</scope>
    <source>
        <strain evidence="2 3">L1I52</strain>
    </source>
</reference>
<evidence type="ECO:0000313" key="2">
    <source>
        <dbReference type="EMBL" id="MBD0724329.1"/>
    </source>
</evidence>
<keyword evidence="1" id="KW-1133">Transmembrane helix</keyword>
<protein>
    <submittedName>
        <fullName evidence="2">Uncharacterized protein</fullName>
    </submittedName>
</protein>
<keyword evidence="3" id="KW-1185">Reference proteome</keyword>
<comment type="caution">
    <text evidence="2">The sequence shown here is derived from an EMBL/GenBank/DDBJ whole genome shotgun (WGS) entry which is preliminary data.</text>
</comment>
<feature type="transmembrane region" description="Helical" evidence="1">
    <location>
        <begin position="77"/>
        <end position="98"/>
    </location>
</feature>
<dbReference type="SUPFAM" id="SSF81442">
    <property type="entry name" value="Cytochrome c oxidase subunit I-like"/>
    <property type="match status" value="1"/>
</dbReference>
<dbReference type="InterPro" id="IPR036927">
    <property type="entry name" value="Cyt_c_oxase-like_su1_sf"/>
</dbReference>
<keyword evidence="1" id="KW-0472">Membrane</keyword>
<dbReference type="RefSeq" id="WP_188219790.1">
    <property type="nucleotide sequence ID" value="NZ_NASZ01000003.1"/>
</dbReference>
<evidence type="ECO:0000313" key="3">
    <source>
        <dbReference type="Proteomes" id="UP000661715"/>
    </source>
</evidence>
<dbReference type="Gene3D" id="1.20.210.10">
    <property type="entry name" value="Cytochrome c oxidase-like, subunit I domain"/>
    <property type="match status" value="1"/>
</dbReference>
<name>A0ABR7UNL7_9FLAO</name>
<sequence>MNIALNKPYHFFFLIAPIILAFGFSKSKGIFNINIHDTYFVIKYAHLGIILSVFYFLLGFIHFFISKKGIEISNWIIYLHTILSVGGLILIWILSKLINNAPQQNFEETLKIMRINEYLNFSCIILFLSMLLIQVIFFVSVLWKLAKSIF</sequence>
<feature type="transmembrane region" description="Helical" evidence="1">
    <location>
        <begin position="118"/>
        <end position="143"/>
    </location>
</feature>